<feature type="compositionally biased region" description="Basic and acidic residues" evidence="3">
    <location>
        <begin position="168"/>
        <end position="180"/>
    </location>
</feature>
<feature type="compositionally biased region" description="Pro residues" evidence="3">
    <location>
        <begin position="515"/>
        <end position="527"/>
    </location>
</feature>
<evidence type="ECO:0000313" key="6">
    <source>
        <dbReference type="Proteomes" id="UP000738359"/>
    </source>
</evidence>
<dbReference type="Pfam" id="PF00076">
    <property type="entry name" value="RRM_1"/>
    <property type="match status" value="1"/>
</dbReference>
<feature type="compositionally biased region" description="Low complexity" evidence="3">
    <location>
        <begin position="122"/>
        <end position="134"/>
    </location>
</feature>
<dbReference type="InterPro" id="IPR050886">
    <property type="entry name" value="RNA-binding_reg"/>
</dbReference>
<dbReference type="EMBL" id="JAAAHY010000770">
    <property type="protein sequence ID" value="KAF9957631.1"/>
    <property type="molecule type" value="Genomic_DNA"/>
</dbReference>
<comment type="caution">
    <text evidence="5">The sequence shown here is derived from an EMBL/GenBank/DDBJ whole genome shotgun (WGS) entry which is preliminary data.</text>
</comment>
<feature type="compositionally biased region" description="Basic and acidic residues" evidence="3">
    <location>
        <begin position="57"/>
        <end position="68"/>
    </location>
</feature>
<evidence type="ECO:0000256" key="1">
    <source>
        <dbReference type="ARBA" id="ARBA00022884"/>
    </source>
</evidence>
<feature type="compositionally biased region" description="Low complexity" evidence="3">
    <location>
        <begin position="529"/>
        <end position="549"/>
    </location>
</feature>
<feature type="region of interest" description="Disordered" evidence="3">
    <location>
        <begin position="43"/>
        <end position="339"/>
    </location>
</feature>
<gene>
    <name evidence="5" type="primary">RBM39</name>
    <name evidence="5" type="ORF">BGZ70_009462</name>
</gene>
<dbReference type="Proteomes" id="UP000738359">
    <property type="component" value="Unassembled WGS sequence"/>
</dbReference>
<feature type="domain" description="RRM" evidence="4">
    <location>
        <begin position="359"/>
        <end position="431"/>
    </location>
</feature>
<name>A0A9P6J3G2_MORAP</name>
<dbReference type="InterPro" id="IPR035979">
    <property type="entry name" value="RBD_domain_sf"/>
</dbReference>
<dbReference type="InterPro" id="IPR012677">
    <property type="entry name" value="Nucleotide-bd_a/b_plait_sf"/>
</dbReference>
<dbReference type="PANTHER" id="PTHR48024">
    <property type="entry name" value="GEO13361P1-RELATED"/>
    <property type="match status" value="1"/>
</dbReference>
<feature type="compositionally biased region" description="Basic and acidic residues" evidence="3">
    <location>
        <begin position="471"/>
        <end position="483"/>
    </location>
</feature>
<dbReference type="OrthoDB" id="446113at2759"/>
<feature type="compositionally biased region" description="Low complexity" evidence="3">
    <location>
        <begin position="86"/>
        <end position="99"/>
    </location>
</feature>
<dbReference type="Gene3D" id="3.30.70.330">
    <property type="match status" value="1"/>
</dbReference>
<feature type="compositionally biased region" description="Basic and acidic residues" evidence="3">
    <location>
        <begin position="308"/>
        <end position="327"/>
    </location>
</feature>
<accession>A0A9P6J3G2</accession>
<dbReference type="AlphaFoldDB" id="A0A9P6J3G2"/>
<feature type="compositionally biased region" description="Basic and acidic residues" evidence="3">
    <location>
        <begin position="279"/>
        <end position="291"/>
    </location>
</feature>
<keyword evidence="6" id="KW-1185">Reference proteome</keyword>
<dbReference type="InterPro" id="IPR000504">
    <property type="entry name" value="RRM_dom"/>
</dbReference>
<sequence>MESKLKEKFALVQQMKREKELKEAKAKDNPIDIFAIAGVNIPGTAATGGTAGIHPASRNDTRRPRMERAGSSINGRGGTNAHRRLSQSSSSSSVTSPLGRSERVEEQASSGVGFGASVRSAESTGESTGTTTGTVKKLKRSSMAARNSTQGQDQKRQALEITQSALSPREDPTGDMDRGRQLSICSITSSGSTSCPVVLDSPSTVTPPTPIPSPMTEDVQTNKADSGMKKRSRSNSQQIVELARDMTHNVAHSRANSVEGSEEMVLDSYGRSIPLSRHQSSDEGSDHEIGRARRSRSRSASPYFQYSKRRERDPRQRRSEYDDDCTRRSPSPNASSGLGACADPYVAASRYLDTAFYPTKVYVGHLPESVSLTGLRTAFGPFGEIEDMNLVDGKDFGFVTFKEPEAARRALEAMNGATIEGAVIKVNRAMIPERNRRGFAGVAWTDEDGELAKLEEEQHRQAAAMLPSRHASSDVKQASEGKTADAISSIGGASYGTRGPSQAAPTVVRSVHQLPPRPRSPKLPPKPTGAAAFPPAEMGPGAGAAATQGRGRRILSYDDL</sequence>
<evidence type="ECO:0000256" key="2">
    <source>
        <dbReference type="PROSITE-ProRule" id="PRU00176"/>
    </source>
</evidence>
<evidence type="ECO:0000259" key="4">
    <source>
        <dbReference type="PROSITE" id="PS50102"/>
    </source>
</evidence>
<proteinExistence type="predicted"/>
<keyword evidence="1 2" id="KW-0694">RNA-binding</keyword>
<feature type="region of interest" description="Disordered" evidence="3">
    <location>
        <begin position="460"/>
        <end position="560"/>
    </location>
</feature>
<dbReference type="SUPFAM" id="SSF54928">
    <property type="entry name" value="RNA-binding domain, RBD"/>
    <property type="match status" value="1"/>
</dbReference>
<dbReference type="PROSITE" id="PS50102">
    <property type="entry name" value="RRM"/>
    <property type="match status" value="1"/>
</dbReference>
<dbReference type="PANTHER" id="PTHR48024:SF56">
    <property type="entry name" value="HETEROGENEOUS NUCLEAR RIBONUCLEOPROTEIN A0"/>
    <property type="match status" value="1"/>
</dbReference>
<evidence type="ECO:0000256" key="3">
    <source>
        <dbReference type="SAM" id="MobiDB-lite"/>
    </source>
</evidence>
<organism evidence="5 6">
    <name type="scientific">Mortierella alpina</name>
    <name type="common">Oleaginous fungus</name>
    <name type="synonym">Mortierella renispora</name>
    <dbReference type="NCBI Taxonomy" id="64518"/>
    <lineage>
        <taxon>Eukaryota</taxon>
        <taxon>Fungi</taxon>
        <taxon>Fungi incertae sedis</taxon>
        <taxon>Mucoromycota</taxon>
        <taxon>Mortierellomycotina</taxon>
        <taxon>Mortierellomycetes</taxon>
        <taxon>Mortierellales</taxon>
        <taxon>Mortierellaceae</taxon>
        <taxon>Mortierella</taxon>
    </lineage>
</organism>
<feature type="compositionally biased region" description="Low complexity" evidence="3">
    <location>
        <begin position="183"/>
        <end position="204"/>
    </location>
</feature>
<reference evidence="5" key="1">
    <citation type="journal article" date="2020" name="Fungal Divers.">
        <title>Resolving the Mortierellaceae phylogeny through synthesis of multi-gene phylogenetics and phylogenomics.</title>
        <authorList>
            <person name="Vandepol N."/>
            <person name="Liber J."/>
            <person name="Desiro A."/>
            <person name="Na H."/>
            <person name="Kennedy M."/>
            <person name="Barry K."/>
            <person name="Grigoriev I.V."/>
            <person name="Miller A.N."/>
            <person name="O'Donnell K."/>
            <person name="Stajich J.E."/>
            <person name="Bonito G."/>
        </authorList>
    </citation>
    <scope>NUCLEOTIDE SEQUENCE</scope>
    <source>
        <strain evidence="5">CK1249</strain>
    </source>
</reference>
<protein>
    <submittedName>
        <fullName evidence="5">RNA-binding protein 39</fullName>
    </submittedName>
</protein>
<dbReference type="GO" id="GO:0003723">
    <property type="term" value="F:RNA binding"/>
    <property type="evidence" value="ECO:0007669"/>
    <property type="project" value="UniProtKB-UniRule"/>
</dbReference>
<evidence type="ECO:0000313" key="5">
    <source>
        <dbReference type="EMBL" id="KAF9957631.1"/>
    </source>
</evidence>
<dbReference type="SMART" id="SM00360">
    <property type="entry name" value="RRM"/>
    <property type="match status" value="1"/>
</dbReference>